<evidence type="ECO:0000256" key="3">
    <source>
        <dbReference type="ARBA" id="ARBA00023172"/>
    </source>
</evidence>
<feature type="region of interest" description="Disordered" evidence="5">
    <location>
        <begin position="246"/>
        <end position="276"/>
    </location>
</feature>
<dbReference type="OrthoDB" id="206565at2759"/>
<feature type="compositionally biased region" description="Polar residues" evidence="5">
    <location>
        <begin position="334"/>
        <end position="348"/>
    </location>
</feature>
<accession>A0A9W7Y1V4</accession>
<evidence type="ECO:0000256" key="4">
    <source>
        <dbReference type="ARBA" id="ARBA00023204"/>
    </source>
</evidence>
<feature type="compositionally biased region" description="Low complexity" evidence="5">
    <location>
        <begin position="321"/>
        <end position="333"/>
    </location>
</feature>
<keyword evidence="3" id="KW-0233">DNA recombination</keyword>
<evidence type="ECO:0000256" key="5">
    <source>
        <dbReference type="SAM" id="MobiDB-lite"/>
    </source>
</evidence>
<evidence type="ECO:0000256" key="2">
    <source>
        <dbReference type="ARBA" id="ARBA00022763"/>
    </source>
</evidence>
<feature type="compositionally biased region" description="Low complexity" evidence="5">
    <location>
        <begin position="447"/>
        <end position="463"/>
    </location>
</feature>
<dbReference type="InterPro" id="IPR007232">
    <property type="entry name" value="Rad52_Rad59_Rad22"/>
</dbReference>
<dbReference type="InterPro" id="IPR042525">
    <property type="entry name" value="Rad52_Rad59_Rad22_sf"/>
</dbReference>
<gene>
    <name evidence="6" type="primary">RAD52</name>
    <name evidence="6" type="ORF">LPJ53_003108</name>
</gene>
<comment type="caution">
    <text evidence="6">The sequence shown here is derived from an EMBL/GenBank/DDBJ whole genome shotgun (WGS) entry which is preliminary data.</text>
</comment>
<feature type="region of interest" description="Disordered" evidence="5">
    <location>
        <begin position="306"/>
        <end position="377"/>
    </location>
</feature>
<feature type="compositionally biased region" description="Polar residues" evidence="5">
    <location>
        <begin position="256"/>
        <end position="274"/>
    </location>
</feature>
<feature type="region of interest" description="Disordered" evidence="5">
    <location>
        <begin position="199"/>
        <end position="232"/>
    </location>
</feature>
<dbReference type="Gene3D" id="3.30.390.80">
    <property type="entry name" value="DNA repair protein Rad52/59/22"/>
    <property type="match status" value="1"/>
</dbReference>
<feature type="compositionally biased region" description="Low complexity" evidence="5">
    <location>
        <begin position="410"/>
        <end position="422"/>
    </location>
</feature>
<dbReference type="PANTHER" id="PTHR12132">
    <property type="entry name" value="DNA REPAIR AND RECOMBINATION PROTEIN RAD52, RAD59"/>
    <property type="match status" value="1"/>
</dbReference>
<comment type="similarity">
    <text evidence="1">Belongs to the RAD52 family.</text>
</comment>
<feature type="compositionally biased region" description="Low complexity" evidence="5">
    <location>
        <begin position="349"/>
        <end position="377"/>
    </location>
</feature>
<keyword evidence="4" id="KW-0234">DNA repair</keyword>
<dbReference type="AlphaFoldDB" id="A0A9W7Y1V4"/>
<evidence type="ECO:0000313" key="6">
    <source>
        <dbReference type="EMBL" id="KAJ1722468.1"/>
    </source>
</evidence>
<keyword evidence="7" id="KW-1185">Reference proteome</keyword>
<feature type="region of interest" description="Disordered" evidence="5">
    <location>
        <begin position="408"/>
        <end position="480"/>
    </location>
</feature>
<dbReference type="GO" id="GO:0005634">
    <property type="term" value="C:nucleus"/>
    <property type="evidence" value="ECO:0007669"/>
    <property type="project" value="TreeGrafter"/>
</dbReference>
<proteinExistence type="inferred from homology"/>
<dbReference type="SUPFAM" id="SSF54768">
    <property type="entry name" value="dsRNA-binding domain-like"/>
    <property type="match status" value="1"/>
</dbReference>
<dbReference type="GO" id="GO:0006312">
    <property type="term" value="P:mitotic recombination"/>
    <property type="evidence" value="ECO:0007669"/>
    <property type="project" value="TreeGrafter"/>
</dbReference>
<dbReference type="Proteomes" id="UP001149813">
    <property type="component" value="Unassembled WGS sequence"/>
</dbReference>
<evidence type="ECO:0000313" key="7">
    <source>
        <dbReference type="Proteomes" id="UP001149813"/>
    </source>
</evidence>
<dbReference type="GO" id="GO:0045002">
    <property type="term" value="P:double-strand break repair via single-strand annealing"/>
    <property type="evidence" value="ECO:0007669"/>
    <property type="project" value="TreeGrafter"/>
</dbReference>
<keyword evidence="2" id="KW-0227">DNA damage</keyword>
<dbReference type="GO" id="GO:0003697">
    <property type="term" value="F:single-stranded DNA binding"/>
    <property type="evidence" value="ECO:0007669"/>
    <property type="project" value="UniProtKB-ARBA"/>
</dbReference>
<reference evidence="6" key="1">
    <citation type="submission" date="2022-07" db="EMBL/GenBank/DDBJ databases">
        <title>Phylogenomic reconstructions and comparative analyses of Kickxellomycotina fungi.</title>
        <authorList>
            <person name="Reynolds N.K."/>
            <person name="Stajich J.E."/>
            <person name="Barry K."/>
            <person name="Grigoriev I.V."/>
            <person name="Crous P."/>
            <person name="Smith M.E."/>
        </authorList>
    </citation>
    <scope>NUCLEOTIDE SEQUENCE</scope>
    <source>
        <strain evidence="6">NBRC 32514</strain>
    </source>
</reference>
<dbReference type="FunFam" id="3.30.390.80:FF:000001">
    <property type="entry name" value="DNA repair protein RAD52 homolog"/>
    <property type="match status" value="1"/>
</dbReference>
<feature type="compositionally biased region" description="Polar residues" evidence="5">
    <location>
        <begin position="466"/>
        <end position="480"/>
    </location>
</feature>
<dbReference type="GO" id="GO:0000724">
    <property type="term" value="P:double-strand break repair via homologous recombination"/>
    <property type="evidence" value="ECO:0007669"/>
    <property type="project" value="UniProtKB-ARBA"/>
</dbReference>
<organism evidence="6 7">
    <name type="scientific">Coemansia erecta</name>
    <dbReference type="NCBI Taxonomy" id="147472"/>
    <lineage>
        <taxon>Eukaryota</taxon>
        <taxon>Fungi</taxon>
        <taxon>Fungi incertae sedis</taxon>
        <taxon>Zoopagomycota</taxon>
        <taxon>Kickxellomycotina</taxon>
        <taxon>Kickxellomycetes</taxon>
        <taxon>Kickxellales</taxon>
        <taxon>Kickxellaceae</taxon>
        <taxon>Coemansia</taxon>
    </lineage>
</organism>
<feature type="compositionally biased region" description="Polar residues" evidence="5">
    <location>
        <begin position="423"/>
        <end position="433"/>
    </location>
</feature>
<dbReference type="Pfam" id="PF04098">
    <property type="entry name" value="Rad52_Rad22"/>
    <property type="match status" value="1"/>
</dbReference>
<name>A0A9W7Y1V4_9FUNG</name>
<dbReference type="InterPro" id="IPR041247">
    <property type="entry name" value="Rad52_fam"/>
</dbReference>
<evidence type="ECO:0000256" key="1">
    <source>
        <dbReference type="ARBA" id="ARBA00006638"/>
    </source>
</evidence>
<sequence length="480" mass="52038">MSQFQNQQQSRGEYGAQDGPLCVEFDTDESTRIQRLLRQKLGPEHVSTRQGMGGTRLSYIEGWRIISIANEIFGFNGWRSSIQNMAIDFMDMGEGGRLSVGASCVVRITLRDGTYREDVGYGMIENVKSKGQALEKVKKEATTDALKRAMRQFGNVLGNCVYDKEYVKNLVQVQKQTRGRIQESSLYRYTDLEETQRINQPGGAQRPQAIAGQQAPDKQVQQPPMPLSVQRPPNQNQLQAVNVDETARHRRVVGQQAGTGTRSEPSNNIFQQSGGMDEVSDFDMDVLDDEGVLDMIADLETDRPIIHESPSSFGFVKASNPQQQYQQHQHPQQNTPLRSTVGSGDSRQSASVPSASAAAASGHAPGAASDAAGHAAGSASTGNIRQIAGGGMASSAARNLNNSFRAIGNQHQQQQQQQPQAQSTTTSAVNTITDRPRSFAEITPFMSTSQNSSNASSGSNGRSVDSDTGNSTGNKRQLLG</sequence>
<dbReference type="EMBL" id="JANBOJ010000110">
    <property type="protein sequence ID" value="KAJ1722468.1"/>
    <property type="molecule type" value="Genomic_DNA"/>
</dbReference>
<dbReference type="PANTHER" id="PTHR12132:SF1">
    <property type="entry name" value="DNA REPAIR PROTEIN RAD52 HOMOLOG"/>
    <property type="match status" value="1"/>
</dbReference>
<protein>
    <submittedName>
        <fullName evidence="6">DNA repair protein rad52</fullName>
    </submittedName>
</protein>